<dbReference type="Proteomes" id="UP001196097">
    <property type="component" value="Plasmid pCF3-5"/>
</dbReference>
<evidence type="ECO:0000313" key="2">
    <source>
        <dbReference type="Proteomes" id="UP001196097"/>
    </source>
</evidence>
<protein>
    <submittedName>
        <fullName evidence="1">Uncharacterized protein</fullName>
    </submittedName>
</protein>
<organism evidence="1 2">
    <name type="scientific">Acidithiobacillus ferruginosus</name>
    <dbReference type="NCBI Taxonomy" id="3063951"/>
    <lineage>
        <taxon>Bacteria</taxon>
        <taxon>Pseudomonadati</taxon>
        <taxon>Pseudomonadota</taxon>
        <taxon>Acidithiobacillia</taxon>
        <taxon>Acidithiobacillales</taxon>
        <taxon>Acidithiobacillaceae</taxon>
        <taxon>Acidithiobacillus</taxon>
    </lineage>
</organism>
<geneLocation type="plasmid" evidence="1 2">
    <name>pCF3-5</name>
</geneLocation>
<keyword evidence="1" id="KW-0614">Plasmid</keyword>
<dbReference type="EMBL" id="CP130951">
    <property type="protein sequence ID" value="XRP74718.1"/>
    <property type="molecule type" value="Genomic_DNA"/>
</dbReference>
<keyword evidence="2" id="KW-1185">Reference proteome</keyword>
<proteinExistence type="predicted"/>
<name>A0ACD5ILN3_9PROT</name>
<gene>
    <name evidence="1" type="ORF">HF292_015730</name>
</gene>
<reference evidence="1 2" key="1">
    <citation type="journal article" date="2021" name="ISME J.">
        <title>Genomic evolution of the class Acidithiobacillia: deep-branching Proteobacteria living in extreme acidic conditions.</title>
        <authorList>
            <person name="Moya-Beltran A."/>
            <person name="Beard S."/>
            <person name="Rojas-Villalobos C."/>
            <person name="Issotta F."/>
            <person name="Gallardo Y."/>
            <person name="Ulloa R."/>
            <person name="Giaveno A."/>
            <person name="Degli Esposti M."/>
            <person name="Johnson D.B."/>
            <person name="Quatrini R."/>
        </authorList>
    </citation>
    <scope>NUCLEOTIDE SEQUENCE [LARGE SCALE GENOMIC DNA]</scope>
    <source>
        <strain evidence="1 2">CF3</strain>
    </source>
</reference>
<evidence type="ECO:0000313" key="1">
    <source>
        <dbReference type="EMBL" id="XRP74718.1"/>
    </source>
</evidence>
<accession>A0ACD5ILN3</accession>
<sequence length="287" mass="32597">MTSEYAPFVFTKKTVAMQRLSDAVRTGYAHYVCGTIPLEKAAAFCEKQAERYRLSWSPVKTRAERKAGKAVYRLILLQEESAPDEIHWWLLRTEGAMSPEAGREKWRDGLRDKITIGAYELVRHTKAGADHPVWTWRMEKAREQALRDTLVLLIRQKRDAQLEQLIESVWRAPGFSGIRDQVKKLAKLLHQEWKRSRGQDEAMPAIPERIGYLRRLPSLGRRLEELLAGKPRERAVRKAKVVTQKRRVSTQGGGLVRSVFTVEVGKSAAPSVTESPAEAQKSGQSPS</sequence>